<feature type="non-terminal residue" evidence="2">
    <location>
        <position position="98"/>
    </location>
</feature>
<accession>A0A8J7I4B1</accession>
<evidence type="ECO:0000313" key="3">
    <source>
        <dbReference type="Proteomes" id="UP000662314"/>
    </source>
</evidence>
<feature type="signal peptide" evidence="1">
    <location>
        <begin position="1"/>
        <end position="19"/>
    </location>
</feature>
<name>A0A8J7I4B1_9NOST</name>
<proteinExistence type="predicted"/>
<comment type="caution">
    <text evidence="2">The sequence shown here is derived from an EMBL/GenBank/DDBJ whole genome shotgun (WGS) entry which is preliminary data.</text>
</comment>
<dbReference type="InterPro" id="IPR042097">
    <property type="entry name" value="Aminopeptidase_N-like_N_sf"/>
</dbReference>
<protein>
    <submittedName>
        <fullName evidence="2">Uncharacterized protein</fullName>
    </submittedName>
</protein>
<dbReference type="SUPFAM" id="SSF63737">
    <property type="entry name" value="Leukotriene A4 hydrolase N-terminal domain"/>
    <property type="match status" value="1"/>
</dbReference>
<gene>
    <name evidence="2" type="ORF">I8752_21965</name>
</gene>
<organism evidence="2 3">
    <name type="scientific">Dendronalium phyllosphericum CENA369</name>
    <dbReference type="NCBI Taxonomy" id="1725256"/>
    <lineage>
        <taxon>Bacteria</taxon>
        <taxon>Bacillati</taxon>
        <taxon>Cyanobacteriota</taxon>
        <taxon>Cyanophyceae</taxon>
        <taxon>Nostocales</taxon>
        <taxon>Nostocaceae</taxon>
        <taxon>Dendronalium</taxon>
        <taxon>Dendronalium phyllosphericum</taxon>
    </lineage>
</organism>
<dbReference type="AlphaFoldDB" id="A0A8J7I4B1"/>
<dbReference type="Gene3D" id="2.60.40.1730">
    <property type="entry name" value="tricorn interacting facor f3 domain"/>
    <property type="match status" value="1"/>
</dbReference>
<keyword evidence="3" id="KW-1185">Reference proteome</keyword>
<evidence type="ECO:0000256" key="1">
    <source>
        <dbReference type="SAM" id="SignalP"/>
    </source>
</evidence>
<feature type="chain" id="PRO_5035316939" evidence="1">
    <location>
        <begin position="20"/>
        <end position="98"/>
    </location>
</feature>
<dbReference type="Proteomes" id="UP000662314">
    <property type="component" value="Unassembled WGS sequence"/>
</dbReference>
<dbReference type="EMBL" id="JAECZA010000171">
    <property type="protein sequence ID" value="MBH8575625.1"/>
    <property type="molecule type" value="Genomic_DNA"/>
</dbReference>
<keyword evidence="1" id="KW-0732">Signal</keyword>
<evidence type="ECO:0000313" key="2">
    <source>
        <dbReference type="EMBL" id="MBH8575625.1"/>
    </source>
</evidence>
<reference evidence="2 3" key="1">
    <citation type="journal article" date="2021" name="Int. J. Syst. Evol. Microbiol.">
        <title>Amazonocrinis nigriterrae gen. nov., sp. nov., Atlanticothrix silvestris gen. nov., sp. nov. and Dendronalium phyllosphericum gen. nov., sp. nov., nostocacean cyanobacteria from Brazilian environments.</title>
        <authorList>
            <person name="Alvarenga D.O."/>
            <person name="Andreote A.P.D."/>
            <person name="Branco L.H.Z."/>
            <person name="Delbaje E."/>
            <person name="Cruz R.B."/>
            <person name="Varani A.M."/>
            <person name="Fiore M.F."/>
        </authorList>
    </citation>
    <scope>NUCLEOTIDE SEQUENCE [LARGE SCALE GENOMIC DNA]</scope>
    <source>
        <strain evidence="2 3">CENA369</strain>
    </source>
</reference>
<sequence>MARCLLFLICLLGLQKSLAQGYTRKDSLRGGFSFERTCYDVQRYDLNITINPEEKSIKGYNDITFKTLKSTQKIQVDLFENMKVDSILFQGKPLEYKR</sequence>